<dbReference type="InterPro" id="IPR001412">
    <property type="entry name" value="aa-tRNA-synth_I_CS"/>
</dbReference>
<evidence type="ECO:0000256" key="3">
    <source>
        <dbReference type="ARBA" id="ARBA00022598"/>
    </source>
</evidence>
<comment type="catalytic activity">
    <reaction evidence="9">
        <text>tRNA(Leu) + L-leucine + ATP = L-leucyl-tRNA(Leu) + AMP + diphosphate</text>
        <dbReference type="Rhea" id="RHEA:11688"/>
        <dbReference type="Rhea" id="RHEA-COMP:9613"/>
        <dbReference type="Rhea" id="RHEA-COMP:9622"/>
        <dbReference type="ChEBI" id="CHEBI:30616"/>
        <dbReference type="ChEBI" id="CHEBI:33019"/>
        <dbReference type="ChEBI" id="CHEBI:57427"/>
        <dbReference type="ChEBI" id="CHEBI:78442"/>
        <dbReference type="ChEBI" id="CHEBI:78494"/>
        <dbReference type="ChEBI" id="CHEBI:456215"/>
        <dbReference type="EC" id="6.1.1.4"/>
    </reaction>
</comment>
<proteinExistence type="inferred from homology"/>
<dbReference type="InterPro" id="IPR002300">
    <property type="entry name" value="aa-tRNA-synth_Ia"/>
</dbReference>
<dbReference type="PROSITE" id="PS00178">
    <property type="entry name" value="AA_TRNA_LIGASE_I"/>
    <property type="match status" value="1"/>
</dbReference>
<dbReference type="SUPFAM" id="SSF47323">
    <property type="entry name" value="Anticodon-binding domain of a subclass of class I aminoacyl-tRNA synthetases"/>
    <property type="match status" value="1"/>
</dbReference>
<evidence type="ECO:0000256" key="5">
    <source>
        <dbReference type="ARBA" id="ARBA00022840"/>
    </source>
</evidence>
<keyword evidence="5 10" id="KW-0067">ATP-binding</keyword>
<keyword evidence="3 10" id="KW-0436">Ligase</keyword>
<evidence type="ECO:0000313" key="15">
    <source>
        <dbReference type="EMBL" id="CAH0721477.1"/>
    </source>
</evidence>
<keyword evidence="16" id="KW-1185">Reference proteome</keyword>
<dbReference type="NCBIfam" id="TIGR00395">
    <property type="entry name" value="leuS_arch"/>
    <property type="match status" value="1"/>
</dbReference>
<protein>
    <recommendedName>
        <fullName evidence="2">leucine--tRNA ligase</fullName>
        <ecNumber evidence="2">6.1.1.4</ecNumber>
    </recommendedName>
    <alternativeName>
        <fullName evidence="8">Leucyl-tRNA synthetase</fullName>
    </alternativeName>
</protein>
<name>A0A8J9UK77_9NEOP</name>
<dbReference type="EC" id="6.1.1.4" evidence="2"/>
<evidence type="ECO:0000256" key="7">
    <source>
        <dbReference type="ARBA" id="ARBA00023146"/>
    </source>
</evidence>
<evidence type="ECO:0000256" key="2">
    <source>
        <dbReference type="ARBA" id="ARBA00013164"/>
    </source>
</evidence>
<evidence type="ECO:0000256" key="10">
    <source>
        <dbReference type="RuleBase" id="RU363035"/>
    </source>
</evidence>
<dbReference type="InterPro" id="IPR055416">
    <property type="entry name" value="RBD_LARS1"/>
</dbReference>
<dbReference type="GO" id="GO:0005524">
    <property type="term" value="F:ATP binding"/>
    <property type="evidence" value="ECO:0007669"/>
    <property type="project" value="UniProtKB-KW"/>
</dbReference>
<dbReference type="Gene3D" id="3.90.740.10">
    <property type="entry name" value="Valyl/Leucyl/Isoleucyl-tRNA synthetase, editing domain"/>
    <property type="match status" value="1"/>
</dbReference>
<dbReference type="Gene3D" id="1.10.730.10">
    <property type="entry name" value="Isoleucyl-tRNA Synthetase, Domain 1"/>
    <property type="match status" value="1"/>
</dbReference>
<evidence type="ECO:0000313" key="16">
    <source>
        <dbReference type="Proteomes" id="UP000838878"/>
    </source>
</evidence>
<evidence type="ECO:0000256" key="1">
    <source>
        <dbReference type="ARBA" id="ARBA00005594"/>
    </source>
</evidence>
<dbReference type="GO" id="GO:0006429">
    <property type="term" value="P:leucyl-tRNA aminoacylation"/>
    <property type="evidence" value="ECO:0007669"/>
    <property type="project" value="InterPro"/>
</dbReference>
<dbReference type="SUPFAM" id="SSF52374">
    <property type="entry name" value="Nucleotidylyl transferase"/>
    <property type="match status" value="1"/>
</dbReference>
<comment type="similarity">
    <text evidence="1 10">Belongs to the class-I aminoacyl-tRNA synthetase family.</text>
</comment>
<dbReference type="InterPro" id="IPR009008">
    <property type="entry name" value="Val/Leu/Ile-tRNA-synth_edit"/>
</dbReference>
<dbReference type="CDD" id="cd07959">
    <property type="entry name" value="Anticodon_Ia_Leu_AEc"/>
    <property type="match status" value="1"/>
</dbReference>
<dbReference type="FunFam" id="3.40.50.620:FF:000326">
    <property type="entry name" value="Leucine--tRNA ligase, cytoplasmic"/>
    <property type="match status" value="1"/>
</dbReference>
<feature type="domain" description="Aminoacyl-tRNA synthetase class Ia" evidence="11">
    <location>
        <begin position="176"/>
        <end position="750"/>
    </location>
</feature>
<dbReference type="NCBIfam" id="NF008957">
    <property type="entry name" value="PRK12300.1"/>
    <property type="match status" value="1"/>
</dbReference>
<gene>
    <name evidence="15" type="ORF">BINO364_LOCUS7574</name>
</gene>
<reference evidence="15" key="1">
    <citation type="submission" date="2021-12" db="EMBL/GenBank/DDBJ databases">
        <authorList>
            <person name="Martin H S."/>
        </authorList>
    </citation>
    <scope>NUCLEOTIDE SEQUENCE</scope>
</reference>
<evidence type="ECO:0000256" key="4">
    <source>
        <dbReference type="ARBA" id="ARBA00022741"/>
    </source>
</evidence>
<dbReference type="Gene3D" id="3.40.50.620">
    <property type="entry name" value="HUPs"/>
    <property type="match status" value="1"/>
</dbReference>
<sequence length="1173" mass="134060">MVSLDRKGTFKVEYLQEIEKKVQERWDREKIFEVEAPENGKQYEKFLCTFPYPYMNGRLHLGHTFSLSKCEFAVRYYRLKGRKVLFPFGFHCTGMPIKACADKLKREMALYGCPPEFPEQEAIEVEEVDKVPKDKSKGKKSKAVAKTVGSKYQWQIMRSLGIPEDEIKEFADESYWLEYFPPRAVADLKRMGIHVDWRRKFITTDANPFYDSFIRWQYHHLKEKKKIMYGKRYTIFSPVDKQPCMDHDRSSGEGAGPQEYTLIKLEVTLPLPNVLKMFEGKKVSFVAATLRPETMYGQTNCWVHPDIKYIGFETVNDGIFICTRRAARNMSYQGFTEKDGEFKILLEIIGQDLLGIALKSPATCYDKIYSLPMLTIKEDKGTGIVTSVPSDSPDDYAALVDLQKKPAFREKYSITDEMVLPFKPVPILDIPEYGNLSAVHVYDQLKIQSQNDKDKLAQAKEMVYLKGFYDGVLLVGQYKGFKVQDVKKKIQMKMVADKNAAIYYEPEKTIISRSGDECVVALCNQWYLTYGSEEWKAQAEKALSRMNTYHDEVRKNFQATLNWLHEYACSRTYGLGTKLPWDQQWVIESLSDSTIYNAYYTISHFLQGNTFKGTSDNALKIKPEDMTIAVWDYIFFKDAPVPKSNISKESLYLMKKSFNFWYPVDLRVSGKDLIQNHLTFYIYNHCAMWEDEEDKWPTSIRANGHLMLNSAKMSKSDGNFLTLSESIDKFSADGMRLTLADAGDSVEDANFVESTAEAAILRLYTFIEWIKEIVANSSNYRKGEYNFHDKVFISEMNTKIMETDDNYKRMLFKEALKSGFFELQAARDKYRELCGEAGVHAALAARYGAVQAALLAPVCPHVAEHVWQLLGNKESILHERWPVAGEVDEVAVKASNYLMEAAHSFRIYLKNHCAVKKPKKGETVKPEPKPNKAIIWVAKEFPKWQHIILSTLKELNGPSGLPDNKMISSKLSEIPELKKYMKRVMPFVQATRESVQRVGGDALSVGLPFDEAAVLKDNLQYLLNTLDLESIEVKHTDSEEAPEKTREDCAPGAPHISFLSEPRLALVLSNPAPRSGLFTLTLGVADGDTVEKLKARLAKEVKAIKDTNSLKIWRYKDPLLGPRKIPVIGDYETKCLILENGSVFKVDVDTPKVELVNNGTNIDVGVQLLYTYE</sequence>
<evidence type="ECO:0000259" key="11">
    <source>
        <dbReference type="Pfam" id="PF00133"/>
    </source>
</evidence>
<dbReference type="FunFam" id="3.90.740.10:FF:000001">
    <property type="entry name" value="Leucine--tRNA ligase, cytoplasmic"/>
    <property type="match status" value="1"/>
</dbReference>
<dbReference type="AlphaFoldDB" id="A0A8J9UK77"/>
<organism evidence="15 16">
    <name type="scientific">Brenthis ino</name>
    <name type="common">lesser marbled fritillary</name>
    <dbReference type="NCBI Taxonomy" id="405034"/>
    <lineage>
        <taxon>Eukaryota</taxon>
        <taxon>Metazoa</taxon>
        <taxon>Ecdysozoa</taxon>
        <taxon>Arthropoda</taxon>
        <taxon>Hexapoda</taxon>
        <taxon>Insecta</taxon>
        <taxon>Pterygota</taxon>
        <taxon>Neoptera</taxon>
        <taxon>Endopterygota</taxon>
        <taxon>Lepidoptera</taxon>
        <taxon>Glossata</taxon>
        <taxon>Ditrysia</taxon>
        <taxon>Papilionoidea</taxon>
        <taxon>Nymphalidae</taxon>
        <taxon>Heliconiinae</taxon>
        <taxon>Argynnini</taxon>
        <taxon>Brenthis</taxon>
    </lineage>
</organism>
<accession>A0A8J9UK77</accession>
<evidence type="ECO:0000259" key="13">
    <source>
        <dbReference type="Pfam" id="PF22947"/>
    </source>
</evidence>
<dbReference type="InterPro" id="IPR014729">
    <property type="entry name" value="Rossmann-like_a/b/a_fold"/>
</dbReference>
<dbReference type="InterPro" id="IPR054509">
    <property type="entry name" value="LARS1_ULD"/>
</dbReference>
<evidence type="ECO:0000259" key="12">
    <source>
        <dbReference type="Pfam" id="PF08264"/>
    </source>
</evidence>
<evidence type="ECO:0000256" key="6">
    <source>
        <dbReference type="ARBA" id="ARBA00022917"/>
    </source>
</evidence>
<keyword evidence="7 10" id="KW-0030">Aminoacyl-tRNA synthetase</keyword>
<dbReference type="GO" id="GO:0002161">
    <property type="term" value="F:aminoacyl-tRNA deacylase activity"/>
    <property type="evidence" value="ECO:0007669"/>
    <property type="project" value="InterPro"/>
</dbReference>
<dbReference type="Pfam" id="PF22947">
    <property type="entry name" value="ULD_3"/>
    <property type="match status" value="1"/>
</dbReference>
<evidence type="ECO:0000259" key="14">
    <source>
        <dbReference type="Pfam" id="PF24810"/>
    </source>
</evidence>
<evidence type="ECO:0000256" key="8">
    <source>
        <dbReference type="ARBA" id="ARBA00030520"/>
    </source>
</evidence>
<dbReference type="Proteomes" id="UP000838878">
    <property type="component" value="Chromosome 2"/>
</dbReference>
<feature type="domain" description="Leucine--tRNA ligase ubiquitin-like" evidence="13">
    <location>
        <begin position="1061"/>
        <end position="1172"/>
    </location>
</feature>
<keyword evidence="6 10" id="KW-0648">Protein biosynthesis</keyword>
<dbReference type="PANTHER" id="PTHR45794:SF1">
    <property type="entry name" value="LEUCINE--TRNA LIGASE, CYTOPLASMIC"/>
    <property type="match status" value="1"/>
</dbReference>
<dbReference type="PANTHER" id="PTHR45794">
    <property type="entry name" value="LEUCYL-TRNA SYNTHETASE"/>
    <property type="match status" value="1"/>
</dbReference>
<feature type="non-terminal residue" evidence="15">
    <location>
        <position position="1173"/>
    </location>
</feature>
<feature type="domain" description="Aminoacyl-tRNA synthetase class Ia" evidence="11">
    <location>
        <begin position="22"/>
        <end position="103"/>
    </location>
</feature>
<dbReference type="Pfam" id="PF00133">
    <property type="entry name" value="tRNA-synt_1"/>
    <property type="match status" value="2"/>
</dbReference>
<dbReference type="InterPro" id="IPR004493">
    <property type="entry name" value="Leu-tRNA-synth_Ia_arc/euk"/>
</dbReference>
<dbReference type="FunFam" id="1.10.730.10:FF:000020">
    <property type="entry name" value="Leucine--tRNA ligase cytoplasmic"/>
    <property type="match status" value="1"/>
</dbReference>
<keyword evidence="4 10" id="KW-0547">Nucleotide-binding</keyword>
<dbReference type="SUPFAM" id="SSF50677">
    <property type="entry name" value="ValRS/IleRS/LeuRS editing domain"/>
    <property type="match status" value="1"/>
</dbReference>
<feature type="domain" description="Methionyl/Valyl/Leucyl/Isoleucyl-tRNA synthetase anticodon-binding" evidence="12">
    <location>
        <begin position="789"/>
        <end position="907"/>
    </location>
</feature>
<evidence type="ECO:0000256" key="9">
    <source>
        <dbReference type="ARBA" id="ARBA00047469"/>
    </source>
</evidence>
<dbReference type="EMBL" id="OV170222">
    <property type="protein sequence ID" value="CAH0721477.1"/>
    <property type="molecule type" value="Genomic_DNA"/>
</dbReference>
<dbReference type="Pfam" id="PF08264">
    <property type="entry name" value="Anticodon_1"/>
    <property type="match status" value="1"/>
</dbReference>
<dbReference type="Pfam" id="PF24810">
    <property type="entry name" value="RBD_LARS1"/>
    <property type="match status" value="1"/>
</dbReference>
<dbReference type="InterPro" id="IPR013155">
    <property type="entry name" value="M/V/L/I-tRNA-synth_anticd-bd"/>
</dbReference>
<dbReference type="InterPro" id="IPR009080">
    <property type="entry name" value="tRNAsynth_Ia_anticodon-bd"/>
</dbReference>
<feature type="domain" description="Leucine--tRNA ligase RagD-binding" evidence="14">
    <location>
        <begin position="937"/>
        <end position="1005"/>
    </location>
</feature>
<dbReference type="GO" id="GO:0004823">
    <property type="term" value="F:leucine-tRNA ligase activity"/>
    <property type="evidence" value="ECO:0007669"/>
    <property type="project" value="UniProtKB-EC"/>
</dbReference>
<dbReference type="OrthoDB" id="10249672at2759"/>